<accession>W7UGY3</accession>
<keyword evidence="2" id="KW-1185">Reference proteome</keyword>
<protein>
    <recommendedName>
        <fullName evidence="3">Helix-turn-helix domain-containing protein</fullName>
    </recommendedName>
</protein>
<name>W7UGY3_RUMFL</name>
<evidence type="ECO:0000313" key="2">
    <source>
        <dbReference type="Proteomes" id="UP000019365"/>
    </source>
</evidence>
<dbReference type="PATRIC" id="fig|1341157.4.peg.1122"/>
<reference evidence="1 2" key="1">
    <citation type="journal article" date="2014" name="PLoS ONE">
        <title>Rumen cellulosomics: divergent fiber-degrading strategies revealed by comparative genome-wide analysis of six ruminococcal strains.</title>
        <authorList>
            <person name="Dassa B."/>
            <person name="Borovok I."/>
            <person name="Ruimy-Israeli V."/>
            <person name="Lamed R."/>
            <person name="Flint H.J."/>
            <person name="Duncan S.H."/>
            <person name="Henrissat B."/>
            <person name="Coutinho P."/>
            <person name="Morrison M."/>
            <person name="Mosoni P."/>
            <person name="Yeoman C.J."/>
            <person name="White B.A."/>
            <person name="Bayer E.A."/>
        </authorList>
    </citation>
    <scope>NUCLEOTIDE SEQUENCE [LARGE SCALE GENOMIC DNA]</scope>
    <source>
        <strain evidence="1 2">007c</strain>
    </source>
</reference>
<dbReference type="EMBL" id="ATAX01000016">
    <property type="protein sequence ID" value="EWM54451.1"/>
    <property type="molecule type" value="Genomic_DNA"/>
</dbReference>
<proteinExistence type="predicted"/>
<evidence type="ECO:0000313" key="1">
    <source>
        <dbReference type="EMBL" id="EWM54451.1"/>
    </source>
</evidence>
<evidence type="ECO:0008006" key="3">
    <source>
        <dbReference type="Google" id="ProtNLM"/>
    </source>
</evidence>
<sequence length="70" mass="8045">MTTPKRKVLTIKEAAKLIDGLTEYRIRQMCISGQLNCFMAGKKYLIPEEALMKAVFGHYEPEDGEMHEQI</sequence>
<dbReference type="eggNOG" id="ENOG502ZY28">
    <property type="taxonomic scope" value="Bacteria"/>
</dbReference>
<dbReference type="OrthoDB" id="1822938at2"/>
<dbReference type="Proteomes" id="UP000019365">
    <property type="component" value="Unassembled WGS sequence"/>
</dbReference>
<dbReference type="AlphaFoldDB" id="W7UGY3"/>
<organism evidence="1 2">
    <name type="scientific">Ruminococcus flavefaciens 007c</name>
    <dbReference type="NCBI Taxonomy" id="1341157"/>
    <lineage>
        <taxon>Bacteria</taxon>
        <taxon>Bacillati</taxon>
        <taxon>Bacillota</taxon>
        <taxon>Clostridia</taxon>
        <taxon>Eubacteriales</taxon>
        <taxon>Oscillospiraceae</taxon>
        <taxon>Ruminococcus</taxon>
    </lineage>
</organism>
<gene>
    <name evidence="1" type="ORF">RF007C_12645</name>
</gene>
<dbReference type="RefSeq" id="WP_051456531.1">
    <property type="nucleotide sequence ID" value="NZ_ATAX01000016.1"/>
</dbReference>
<comment type="caution">
    <text evidence="1">The sequence shown here is derived from an EMBL/GenBank/DDBJ whole genome shotgun (WGS) entry which is preliminary data.</text>
</comment>